<evidence type="ECO:0000313" key="2">
    <source>
        <dbReference type="EMBL" id="GHO43859.1"/>
    </source>
</evidence>
<dbReference type="EMBL" id="BNJF01000001">
    <property type="protein sequence ID" value="GHO43859.1"/>
    <property type="molecule type" value="Genomic_DNA"/>
</dbReference>
<evidence type="ECO:0000256" key="1">
    <source>
        <dbReference type="SAM" id="Phobius"/>
    </source>
</evidence>
<reference evidence="2" key="1">
    <citation type="submission" date="2020-10" db="EMBL/GenBank/DDBJ databases">
        <title>Taxonomic study of unclassified bacteria belonging to the class Ktedonobacteria.</title>
        <authorList>
            <person name="Yabe S."/>
            <person name="Wang C.M."/>
            <person name="Zheng Y."/>
            <person name="Sakai Y."/>
            <person name="Cavaletti L."/>
            <person name="Monciardini P."/>
            <person name="Donadio S."/>
        </authorList>
    </citation>
    <scope>NUCLEOTIDE SEQUENCE</scope>
    <source>
        <strain evidence="2">SOSP1-1</strain>
    </source>
</reference>
<keyword evidence="1" id="KW-0812">Transmembrane</keyword>
<keyword evidence="1" id="KW-0472">Membrane</keyword>
<name>A0A8J3HU96_9CHLR</name>
<proteinExistence type="predicted"/>
<keyword evidence="3" id="KW-1185">Reference proteome</keyword>
<comment type="caution">
    <text evidence="2">The sequence shown here is derived from an EMBL/GenBank/DDBJ whole genome shotgun (WGS) entry which is preliminary data.</text>
</comment>
<feature type="transmembrane region" description="Helical" evidence="1">
    <location>
        <begin position="84"/>
        <end position="104"/>
    </location>
</feature>
<dbReference type="AlphaFoldDB" id="A0A8J3HU96"/>
<sequence length="176" mass="19983">MPRCSPSVSQALWPKTARYSVSTDSAAQQRRLLITLGLWQASHDTSARVRWRRALVALLALLSTLSLLALGAFLATFVPHPWSLLFGLSIFWLLTALSLTWLLVREKREHYVDAKTLKAYLREDIRTYSAIVDDEFPETPLPRSEAPTVRVMETINLSSSDVRHFLRTTDSHLGHK</sequence>
<organism evidence="2 3">
    <name type="scientific">Ktedonospora formicarum</name>
    <dbReference type="NCBI Taxonomy" id="2778364"/>
    <lineage>
        <taxon>Bacteria</taxon>
        <taxon>Bacillati</taxon>
        <taxon>Chloroflexota</taxon>
        <taxon>Ktedonobacteria</taxon>
        <taxon>Ktedonobacterales</taxon>
        <taxon>Ktedonobacteraceae</taxon>
        <taxon>Ktedonospora</taxon>
    </lineage>
</organism>
<feature type="transmembrane region" description="Helical" evidence="1">
    <location>
        <begin position="55"/>
        <end position="78"/>
    </location>
</feature>
<protein>
    <submittedName>
        <fullName evidence="2">Uncharacterized protein</fullName>
    </submittedName>
</protein>
<keyword evidence="1" id="KW-1133">Transmembrane helix</keyword>
<gene>
    <name evidence="2" type="ORF">KSX_20220</name>
</gene>
<accession>A0A8J3HU96</accession>
<dbReference type="Proteomes" id="UP000612362">
    <property type="component" value="Unassembled WGS sequence"/>
</dbReference>
<evidence type="ECO:0000313" key="3">
    <source>
        <dbReference type="Proteomes" id="UP000612362"/>
    </source>
</evidence>